<keyword evidence="1" id="KW-0547">Nucleotide-binding</keyword>
<dbReference type="SUPFAM" id="SSF52540">
    <property type="entry name" value="P-loop containing nucleoside triphosphate hydrolases"/>
    <property type="match status" value="1"/>
</dbReference>
<dbReference type="EMBL" id="JAGMUV010000009">
    <property type="protein sequence ID" value="KAH7143611.1"/>
    <property type="molecule type" value="Genomic_DNA"/>
</dbReference>
<dbReference type="GO" id="GO:0003924">
    <property type="term" value="F:GTPase activity"/>
    <property type="evidence" value="ECO:0007669"/>
    <property type="project" value="InterPro"/>
</dbReference>
<dbReference type="PANTHER" id="PTHR24070">
    <property type="entry name" value="RAS, DI-RAS, AND RHEB FAMILY MEMBERS OF SMALL GTPASE SUPERFAMILY"/>
    <property type="match status" value="1"/>
</dbReference>
<feature type="compositionally biased region" description="Basic and acidic residues" evidence="3">
    <location>
        <begin position="193"/>
        <end position="205"/>
    </location>
</feature>
<dbReference type="Gene3D" id="3.40.50.300">
    <property type="entry name" value="P-loop containing nucleotide triphosphate hydrolases"/>
    <property type="match status" value="1"/>
</dbReference>
<keyword evidence="5" id="KW-1185">Reference proteome</keyword>
<organism evidence="4 5">
    <name type="scientific">Dactylonectria macrodidyma</name>
    <dbReference type="NCBI Taxonomy" id="307937"/>
    <lineage>
        <taxon>Eukaryota</taxon>
        <taxon>Fungi</taxon>
        <taxon>Dikarya</taxon>
        <taxon>Ascomycota</taxon>
        <taxon>Pezizomycotina</taxon>
        <taxon>Sordariomycetes</taxon>
        <taxon>Hypocreomycetidae</taxon>
        <taxon>Hypocreales</taxon>
        <taxon>Nectriaceae</taxon>
        <taxon>Dactylonectria</taxon>
    </lineage>
</organism>
<comment type="caution">
    <text evidence="4">The sequence shown here is derived from an EMBL/GenBank/DDBJ whole genome shotgun (WGS) entry which is preliminary data.</text>
</comment>
<evidence type="ECO:0000256" key="3">
    <source>
        <dbReference type="SAM" id="MobiDB-lite"/>
    </source>
</evidence>
<dbReference type="Proteomes" id="UP000738349">
    <property type="component" value="Unassembled WGS sequence"/>
</dbReference>
<protein>
    <submittedName>
        <fullName evidence="4">P-loop containing nucleoside triphosphate hydrolase protein</fullName>
    </submittedName>
</protein>
<name>A0A9P9J0K8_9HYPO</name>
<dbReference type="PROSITE" id="PS51419">
    <property type="entry name" value="RAB"/>
    <property type="match status" value="1"/>
</dbReference>
<reference evidence="4" key="1">
    <citation type="journal article" date="2021" name="Nat. Commun.">
        <title>Genetic determinants of endophytism in the Arabidopsis root mycobiome.</title>
        <authorList>
            <person name="Mesny F."/>
            <person name="Miyauchi S."/>
            <person name="Thiergart T."/>
            <person name="Pickel B."/>
            <person name="Atanasova L."/>
            <person name="Karlsson M."/>
            <person name="Huettel B."/>
            <person name="Barry K.W."/>
            <person name="Haridas S."/>
            <person name="Chen C."/>
            <person name="Bauer D."/>
            <person name="Andreopoulos W."/>
            <person name="Pangilinan J."/>
            <person name="LaButti K."/>
            <person name="Riley R."/>
            <person name="Lipzen A."/>
            <person name="Clum A."/>
            <person name="Drula E."/>
            <person name="Henrissat B."/>
            <person name="Kohler A."/>
            <person name="Grigoriev I.V."/>
            <person name="Martin F.M."/>
            <person name="Hacquard S."/>
        </authorList>
    </citation>
    <scope>NUCLEOTIDE SEQUENCE</scope>
    <source>
        <strain evidence="4">MPI-CAGE-AT-0147</strain>
    </source>
</reference>
<dbReference type="AlphaFoldDB" id="A0A9P9J0K8"/>
<dbReference type="Pfam" id="PF00071">
    <property type="entry name" value="Ras"/>
    <property type="match status" value="1"/>
</dbReference>
<dbReference type="SMART" id="SM00173">
    <property type="entry name" value="RAS"/>
    <property type="match status" value="1"/>
</dbReference>
<accession>A0A9P9J0K8</accession>
<dbReference type="OrthoDB" id="5027356at2759"/>
<dbReference type="SMART" id="SM00175">
    <property type="entry name" value="RAB"/>
    <property type="match status" value="1"/>
</dbReference>
<evidence type="ECO:0000313" key="4">
    <source>
        <dbReference type="EMBL" id="KAH7143611.1"/>
    </source>
</evidence>
<dbReference type="InterPro" id="IPR027417">
    <property type="entry name" value="P-loop_NTPase"/>
</dbReference>
<dbReference type="InterPro" id="IPR001806">
    <property type="entry name" value="Small_GTPase"/>
</dbReference>
<gene>
    <name evidence="4" type="ORF">EDB81DRAFT_947668</name>
</gene>
<evidence type="ECO:0000256" key="2">
    <source>
        <dbReference type="ARBA" id="ARBA00023134"/>
    </source>
</evidence>
<evidence type="ECO:0000313" key="5">
    <source>
        <dbReference type="Proteomes" id="UP000738349"/>
    </source>
</evidence>
<dbReference type="InterPro" id="IPR020849">
    <property type="entry name" value="Small_GTPase_Ras-type"/>
</dbReference>
<dbReference type="GO" id="GO:0007165">
    <property type="term" value="P:signal transduction"/>
    <property type="evidence" value="ECO:0007669"/>
    <property type="project" value="InterPro"/>
</dbReference>
<keyword evidence="4" id="KW-0378">Hydrolase</keyword>
<sequence length="236" mass="26309">MFTREENAAVQKYLERQVVKVLFLGQPGTGLDSILMRLIWDHPSISDTYDPTTEDPTYVKRLQFGRNPVVLECQACPYPGNTAMAIHMAREFEALMYVYSVNNRGSFELLSEMHAKLHGPQPHGTTHCLFVVANKTDLPTETWQVSLQEAKEFSRSIGAELLSVSAKTGKGCGKDDAKVLATRVLLSRIKAEEKQANDQSAEKPAEITANSRNHGALDKIAKRFRSLRKNDDSKSG</sequence>
<proteinExistence type="predicted"/>
<dbReference type="GO" id="GO:0016020">
    <property type="term" value="C:membrane"/>
    <property type="evidence" value="ECO:0007669"/>
    <property type="project" value="InterPro"/>
</dbReference>
<keyword evidence="2" id="KW-0342">GTP-binding</keyword>
<dbReference type="PROSITE" id="PS51421">
    <property type="entry name" value="RAS"/>
    <property type="match status" value="1"/>
</dbReference>
<evidence type="ECO:0000256" key="1">
    <source>
        <dbReference type="ARBA" id="ARBA00022741"/>
    </source>
</evidence>
<feature type="region of interest" description="Disordered" evidence="3">
    <location>
        <begin position="193"/>
        <end position="236"/>
    </location>
</feature>
<dbReference type="GO" id="GO:0005525">
    <property type="term" value="F:GTP binding"/>
    <property type="evidence" value="ECO:0007669"/>
    <property type="project" value="UniProtKB-KW"/>
</dbReference>